<dbReference type="Proteomes" id="UP001589788">
    <property type="component" value="Unassembled WGS sequence"/>
</dbReference>
<reference evidence="5 6" key="1">
    <citation type="submission" date="2024-09" db="EMBL/GenBank/DDBJ databases">
        <authorList>
            <person name="Sun Q."/>
            <person name="Mori K."/>
        </authorList>
    </citation>
    <scope>NUCLEOTIDE SEQUENCE [LARGE SCALE GENOMIC DNA]</scope>
    <source>
        <strain evidence="5 6">JCM 15389</strain>
    </source>
</reference>
<dbReference type="RefSeq" id="WP_377790293.1">
    <property type="nucleotide sequence ID" value="NZ_JBHLYQ010000133.1"/>
</dbReference>
<sequence>MPDAAVTVVVPTRDRPRLLADALGSLLAQTRSDWRAIVVHDGPLPATDLALVPTDPRIELLALEEPRGAAAARNRALPLVGTPFVAFLDDDDRFRPDHLARALAALEAGAEVTVSGCQYVEETVEPTGDRRATGATWAYDPSPYSDTRLAAGNFIPLPSVCCRTDALAQAGPFDEGLTVYEDWELLLRLCPKRAVQVLPEPTVEVSVRPAADSLSRAEPLATWLECFDQVCQRYPAWSWPVQLGRTHTRLEILIRMARPGDFDAEAYLAANPDVAQAGVDPVRHAVLHGFREGRVRVG</sequence>
<comment type="similarity">
    <text evidence="1">Belongs to the glycosyltransferase 2 family.</text>
</comment>
<dbReference type="PANTHER" id="PTHR43685">
    <property type="entry name" value="GLYCOSYLTRANSFERASE"/>
    <property type="match status" value="1"/>
</dbReference>
<comment type="caution">
    <text evidence="5">The sequence shown here is derived from an EMBL/GenBank/DDBJ whole genome shotgun (WGS) entry which is preliminary data.</text>
</comment>
<evidence type="ECO:0000256" key="1">
    <source>
        <dbReference type="ARBA" id="ARBA00006739"/>
    </source>
</evidence>
<dbReference type="InterPro" id="IPR029044">
    <property type="entry name" value="Nucleotide-diphossugar_trans"/>
</dbReference>
<evidence type="ECO:0000259" key="4">
    <source>
        <dbReference type="Pfam" id="PF00535"/>
    </source>
</evidence>
<accession>A0ABV6C4P7</accession>
<proteinExistence type="inferred from homology"/>
<dbReference type="InterPro" id="IPR001173">
    <property type="entry name" value="Glyco_trans_2-like"/>
</dbReference>
<keyword evidence="6" id="KW-1185">Reference proteome</keyword>
<feature type="domain" description="Glycosyltransferase 2-like" evidence="4">
    <location>
        <begin position="7"/>
        <end position="129"/>
    </location>
</feature>
<protein>
    <submittedName>
        <fullName evidence="5">Glycosyltransferase family 2 protein</fullName>
    </submittedName>
</protein>
<dbReference type="CDD" id="cd00761">
    <property type="entry name" value="Glyco_tranf_GTA_type"/>
    <property type="match status" value="1"/>
</dbReference>
<dbReference type="EMBL" id="JBHLYQ010000133">
    <property type="protein sequence ID" value="MFC0082672.1"/>
    <property type="molecule type" value="Genomic_DNA"/>
</dbReference>
<dbReference type="Gene3D" id="3.90.550.10">
    <property type="entry name" value="Spore Coat Polysaccharide Biosynthesis Protein SpsA, Chain A"/>
    <property type="match status" value="1"/>
</dbReference>
<organism evidence="5 6">
    <name type="scientific">Aciditerrimonas ferrireducens</name>
    <dbReference type="NCBI Taxonomy" id="667306"/>
    <lineage>
        <taxon>Bacteria</taxon>
        <taxon>Bacillati</taxon>
        <taxon>Actinomycetota</taxon>
        <taxon>Acidimicrobiia</taxon>
        <taxon>Acidimicrobiales</taxon>
        <taxon>Acidimicrobiaceae</taxon>
        <taxon>Aciditerrimonas</taxon>
    </lineage>
</organism>
<dbReference type="PANTHER" id="PTHR43685:SF5">
    <property type="entry name" value="GLYCOSYLTRANSFERASE EPSE-RELATED"/>
    <property type="match status" value="1"/>
</dbReference>
<dbReference type="Pfam" id="PF00535">
    <property type="entry name" value="Glycos_transf_2"/>
    <property type="match status" value="1"/>
</dbReference>
<evidence type="ECO:0000256" key="3">
    <source>
        <dbReference type="ARBA" id="ARBA00022679"/>
    </source>
</evidence>
<evidence type="ECO:0000313" key="6">
    <source>
        <dbReference type="Proteomes" id="UP001589788"/>
    </source>
</evidence>
<dbReference type="InterPro" id="IPR050834">
    <property type="entry name" value="Glycosyltransf_2"/>
</dbReference>
<keyword evidence="3" id="KW-0808">Transferase</keyword>
<gene>
    <name evidence="5" type="ORF">ACFFRE_11070</name>
</gene>
<name>A0ABV6C4P7_9ACTN</name>
<evidence type="ECO:0000313" key="5">
    <source>
        <dbReference type="EMBL" id="MFC0082672.1"/>
    </source>
</evidence>
<dbReference type="SUPFAM" id="SSF53448">
    <property type="entry name" value="Nucleotide-diphospho-sugar transferases"/>
    <property type="match status" value="1"/>
</dbReference>
<keyword evidence="2" id="KW-0328">Glycosyltransferase</keyword>
<evidence type="ECO:0000256" key="2">
    <source>
        <dbReference type="ARBA" id="ARBA00022676"/>
    </source>
</evidence>